<proteinExistence type="predicted"/>
<reference evidence="1" key="1">
    <citation type="submission" date="2018-04" db="EMBL/GenBank/DDBJ databases">
        <title>WGS assembly of Panicum hallii.</title>
        <authorList>
            <person name="Lovell J."/>
            <person name="Jenkins J."/>
            <person name="Lowry D."/>
            <person name="Mamidi S."/>
            <person name="Sreedasyam A."/>
            <person name="Weng X."/>
            <person name="Barry K."/>
            <person name="Bonette J."/>
            <person name="Campitelli B."/>
            <person name="Daum C."/>
            <person name="Gordon S."/>
            <person name="Gould B."/>
            <person name="Lipzen A."/>
            <person name="Macqueen A."/>
            <person name="Palacio-Mejia J."/>
            <person name="Plott C."/>
            <person name="Shakirov E."/>
            <person name="Shu S."/>
            <person name="Yoshinaga Y."/>
            <person name="Zane M."/>
            <person name="Rokhsar D."/>
            <person name="Grimwood J."/>
            <person name="Schmutz J."/>
            <person name="Juenger T."/>
        </authorList>
    </citation>
    <scope>NUCLEOTIDE SEQUENCE [LARGE SCALE GENOMIC DNA]</scope>
    <source>
        <strain evidence="1">FIL2</strain>
    </source>
</reference>
<dbReference type="Proteomes" id="UP000243499">
    <property type="component" value="Unassembled WGS sequence"/>
</dbReference>
<protein>
    <submittedName>
        <fullName evidence="1">Uncharacterized protein</fullName>
    </submittedName>
</protein>
<gene>
    <name evidence="1" type="ORF">PAHAL_J015500</name>
</gene>
<organism evidence="1">
    <name type="scientific">Panicum hallii</name>
    <dbReference type="NCBI Taxonomy" id="206008"/>
    <lineage>
        <taxon>Eukaryota</taxon>
        <taxon>Viridiplantae</taxon>
        <taxon>Streptophyta</taxon>
        <taxon>Embryophyta</taxon>
        <taxon>Tracheophyta</taxon>
        <taxon>Spermatophyta</taxon>
        <taxon>Magnoliopsida</taxon>
        <taxon>Liliopsida</taxon>
        <taxon>Poales</taxon>
        <taxon>Poaceae</taxon>
        <taxon>PACMAD clade</taxon>
        <taxon>Panicoideae</taxon>
        <taxon>Panicodae</taxon>
        <taxon>Paniceae</taxon>
        <taxon>Panicinae</taxon>
        <taxon>Panicum</taxon>
        <taxon>Panicum sect. Panicum</taxon>
    </lineage>
</organism>
<dbReference type="EMBL" id="KZ794424">
    <property type="protein sequence ID" value="PUV26770.1"/>
    <property type="molecule type" value="Genomic_DNA"/>
</dbReference>
<evidence type="ECO:0000313" key="1">
    <source>
        <dbReference type="EMBL" id="PUV26770.1"/>
    </source>
</evidence>
<accession>A0A2T7A9Y3</accession>
<dbReference type="Gramene" id="PUV26770">
    <property type="protein sequence ID" value="PUV26770"/>
    <property type="gene ID" value="PAHAL_J015500"/>
</dbReference>
<sequence>MCQEVSSEGGYSPKMPRPLFICRWGFISRSAVISHVASLISRIGLRAGGLCLCNLAHNTLSSGEPAIAVSN</sequence>
<name>A0A2T7A9Y3_9POAL</name>
<dbReference type="AlphaFoldDB" id="A0A2T7A9Y3"/>